<organism evidence="13 14">
    <name type="scientific">Cryptosporidium parvum (strain Iowa II)</name>
    <dbReference type="NCBI Taxonomy" id="353152"/>
    <lineage>
        <taxon>Eukaryota</taxon>
        <taxon>Sar</taxon>
        <taxon>Alveolata</taxon>
        <taxon>Apicomplexa</taxon>
        <taxon>Conoidasida</taxon>
        <taxon>Coccidia</taxon>
        <taxon>Eucoccidiorida</taxon>
        <taxon>Eimeriorina</taxon>
        <taxon>Cryptosporidiidae</taxon>
        <taxon>Cryptosporidium</taxon>
    </lineage>
</organism>
<dbReference type="PANTHER" id="PTHR43690:SF18">
    <property type="entry name" value="INSULIN-DEGRADING ENZYME-RELATED"/>
    <property type="match status" value="1"/>
</dbReference>
<dbReference type="EMBL" id="AAEE01000006">
    <property type="protein sequence ID" value="EAK88572.1"/>
    <property type="molecule type" value="Genomic_DNA"/>
</dbReference>
<keyword evidence="6" id="KW-0862">Zinc</keyword>
<dbReference type="InterPro" id="IPR011765">
    <property type="entry name" value="Pept_M16_N"/>
</dbReference>
<evidence type="ECO:0000256" key="3">
    <source>
        <dbReference type="ARBA" id="ARBA00022670"/>
    </source>
</evidence>
<feature type="domain" description="Peptidase M16 N-terminal" evidence="9">
    <location>
        <begin position="60"/>
        <end position="174"/>
    </location>
</feature>
<evidence type="ECO:0000313" key="13">
    <source>
        <dbReference type="EMBL" id="EAK88572.1"/>
    </source>
</evidence>
<dbReference type="InterPro" id="IPR032632">
    <property type="entry name" value="Peptidase_M16_M"/>
</dbReference>
<comment type="cofactor">
    <cofactor evidence="1">
        <name>Zn(2+)</name>
        <dbReference type="ChEBI" id="CHEBI:29105"/>
    </cofactor>
</comment>
<dbReference type="GO" id="GO:0006508">
    <property type="term" value="P:proteolysis"/>
    <property type="evidence" value="ECO:0007669"/>
    <property type="project" value="UniProtKB-KW"/>
</dbReference>
<keyword evidence="8" id="KW-0732">Signal</keyword>
<evidence type="ECO:0000256" key="8">
    <source>
        <dbReference type="SAM" id="SignalP"/>
    </source>
</evidence>
<dbReference type="InParanoid" id="Q5CSQ9"/>
<dbReference type="GeneID" id="3371360"/>
<dbReference type="InterPro" id="IPR054734">
    <property type="entry name" value="PqqF-like_C_4"/>
</dbReference>
<dbReference type="Proteomes" id="UP000006726">
    <property type="component" value="Chromosome 1"/>
</dbReference>
<keyword evidence="14" id="KW-1185">Reference proteome</keyword>
<dbReference type="PANTHER" id="PTHR43690">
    <property type="entry name" value="NARDILYSIN"/>
    <property type="match status" value="1"/>
</dbReference>
<keyword evidence="7" id="KW-0482">Metalloprotease</keyword>
<evidence type="ECO:0000256" key="5">
    <source>
        <dbReference type="ARBA" id="ARBA00022801"/>
    </source>
</evidence>
<evidence type="ECO:0000259" key="11">
    <source>
        <dbReference type="Pfam" id="PF16187"/>
    </source>
</evidence>
<evidence type="ECO:0000259" key="12">
    <source>
        <dbReference type="Pfam" id="PF22456"/>
    </source>
</evidence>
<dbReference type="OrthoDB" id="952271at2759"/>
<dbReference type="GO" id="GO:0046872">
    <property type="term" value="F:metal ion binding"/>
    <property type="evidence" value="ECO:0007669"/>
    <property type="project" value="UniProtKB-KW"/>
</dbReference>
<keyword evidence="5" id="KW-0378">Hydrolase</keyword>
<dbReference type="STRING" id="353152.Q5CSQ9"/>
<evidence type="ECO:0000259" key="10">
    <source>
        <dbReference type="Pfam" id="PF05193"/>
    </source>
</evidence>
<evidence type="ECO:0000256" key="6">
    <source>
        <dbReference type="ARBA" id="ARBA00022833"/>
    </source>
</evidence>
<sequence>DIKKIQMLCLLLFIIIISINNEISLSCSSSIWKSGYSVLKPKTDDRSYKNITLENGITALLIEDKFSEKAGFTVGIKVGSFNNPVYALGLFHLIEHVLFLGTKKYPAPESYDEFMAQHGGKNNAYTSEERTIYFNEIGEEYLEEGLDRFSHFFIDPLFYENVIEKEIHIINSEHLKNIPNEFDRLFHMLKTHTNKPMSQFTTGNIETLVDIPNKLGISIPRLLKKMYKKYYCGINMFIVLSSKRSLTDQEKLLQKYFSGVLIDNDGQCEFSSLKKEHGILNKSIIDQKYLSKKIHVKSLGGRDLLWLIWSFPARLISPVKQPLIYLSYILNSKQKNSLFWFLQKNNYITNSNSVYENYTFGSIFIYQLELTSEGLKNQFEIIGLIYKYINKLKESKELLKVYQGIRSLTEREFITNTEMLESSPMHSTSEICSKMIQYGVHAALSGDILIEDVDENLIYEILNAISPFDTLFLVSDEQEFSGTYEKFFHVKHAIEDIPIKTLNAWKKTKFNEREENEIKLPTPEKCSPINLRIIQEVEDLSTPQRLDSMLANIWWNGPVKKSHKIGIKILLKFPRRYNKGIETQVWGEIITYILDTLIKEKIERYSECGMSFYIEWDVEGILISIDTFGYSDDIDILLNEIVASEIANISNFDCSILNEIIAELNNSKYAFNSEDTTYSKIMLIIKSLQTNGEYTEWEYRNFINRMFVEIENQNPSKNRHKFISFILEYTQTILGSSSNKGYNKCELFNSWAYKLLHRQSIIAYLQGNISKNKSLYLIEKFVLNSKILSLNDKYSMKKKIHKLTRPIDIALINPVFEDINNTVLAFYQFGVPSFEEKLHLMALQPIIQGYIYDNLRTNKQLGYIIFANIVPISSTRLLVVGVEGDNNNSVEKIESIIRNTLYEFSTRKLGNMESHMFEDIKSALIQEAKSIGNSFNQKLNHYWDEIRYVGDLSESFNLQRAIDYINNKMTIEHLYNTFSKLINSKERTRSHSTIKAIYYSKTSPEFKKQEFIDKYMNSALSIARMSLKEDDFY</sequence>
<evidence type="ECO:0000259" key="9">
    <source>
        <dbReference type="Pfam" id="PF00675"/>
    </source>
</evidence>
<keyword evidence="4" id="KW-0479">Metal-binding</keyword>
<dbReference type="GO" id="GO:0004222">
    <property type="term" value="F:metalloendopeptidase activity"/>
    <property type="evidence" value="ECO:0007669"/>
    <property type="project" value="UniProtKB-ARBA"/>
</dbReference>
<comment type="caution">
    <text evidence="13">The sequence shown here is derived from an EMBL/GenBank/DDBJ whole genome shotgun (WGS) entry which is preliminary data.</text>
</comment>
<protein>
    <submittedName>
        <fullName evidence="13">Insulinase like protease, signal peptide</fullName>
    </submittedName>
</protein>
<accession>Q5CSQ9</accession>
<feature type="chain" id="PRO_5004254483" evidence="8">
    <location>
        <begin position="22"/>
        <end position="1033"/>
    </location>
</feature>
<dbReference type="OMA" id="EERTIYF"/>
<evidence type="ECO:0000256" key="7">
    <source>
        <dbReference type="ARBA" id="ARBA00023049"/>
    </source>
</evidence>
<dbReference type="Gene3D" id="3.30.830.10">
    <property type="entry name" value="Metalloenzyme, LuxS/M16 peptidase-like"/>
    <property type="match status" value="4"/>
</dbReference>
<dbReference type="InterPro" id="IPR011249">
    <property type="entry name" value="Metalloenz_LuxS/M16"/>
</dbReference>
<evidence type="ECO:0000313" key="14">
    <source>
        <dbReference type="Proteomes" id="UP000006726"/>
    </source>
</evidence>
<evidence type="ECO:0000256" key="2">
    <source>
        <dbReference type="ARBA" id="ARBA00007261"/>
    </source>
</evidence>
<dbReference type="Pfam" id="PF22456">
    <property type="entry name" value="PqqF-like_C_4"/>
    <property type="match status" value="1"/>
</dbReference>
<feature type="non-terminal residue" evidence="13">
    <location>
        <position position="1"/>
    </location>
</feature>
<feature type="domain" description="Coenzyme PQQ synthesis protein F-like C-terminal lobe" evidence="12">
    <location>
        <begin position="843"/>
        <end position="943"/>
    </location>
</feature>
<evidence type="ECO:0000256" key="1">
    <source>
        <dbReference type="ARBA" id="ARBA00001947"/>
    </source>
</evidence>
<comment type="similarity">
    <text evidence="2">Belongs to the peptidase M16 family.</text>
</comment>
<dbReference type="Pfam" id="PF00675">
    <property type="entry name" value="Peptidase_M16"/>
    <property type="match status" value="1"/>
</dbReference>
<proteinExistence type="inferred from homology"/>
<gene>
    <name evidence="13" type="ORF">cgd1_1680</name>
</gene>
<dbReference type="SUPFAM" id="SSF63411">
    <property type="entry name" value="LuxS/MPP-like metallohydrolase"/>
    <property type="match status" value="3"/>
</dbReference>
<feature type="signal peptide" evidence="8">
    <location>
        <begin position="1"/>
        <end position="21"/>
    </location>
</feature>
<dbReference type="RefSeq" id="XP_628008.1">
    <property type="nucleotide sequence ID" value="XM_628008.1"/>
</dbReference>
<dbReference type="InterPro" id="IPR007863">
    <property type="entry name" value="Peptidase_M16_C"/>
</dbReference>
<dbReference type="InterPro" id="IPR050626">
    <property type="entry name" value="Peptidase_M16"/>
</dbReference>
<feature type="domain" description="Peptidase M16 middle/third" evidence="11">
    <location>
        <begin position="422"/>
        <end position="698"/>
    </location>
</feature>
<feature type="domain" description="Peptidase M16 C-terminal" evidence="10">
    <location>
        <begin position="223"/>
        <end position="395"/>
    </location>
</feature>
<dbReference type="Pfam" id="PF16187">
    <property type="entry name" value="Peptidase_M16_M"/>
    <property type="match status" value="1"/>
</dbReference>
<dbReference type="Pfam" id="PF05193">
    <property type="entry name" value="Peptidase_M16_C"/>
    <property type="match status" value="1"/>
</dbReference>
<name>Q5CSQ9_CRYPI</name>
<keyword evidence="3 13" id="KW-0645">Protease</keyword>
<evidence type="ECO:0000256" key="4">
    <source>
        <dbReference type="ARBA" id="ARBA00022723"/>
    </source>
</evidence>
<reference evidence="13 14" key="1">
    <citation type="journal article" date="2004" name="Science">
        <title>Complete genome sequence of the apicomplexan, Cryptosporidium parvum.</title>
        <authorList>
            <person name="Abrahamsen M.S."/>
            <person name="Templeton T.J."/>
            <person name="Enomoto S."/>
            <person name="Abrahante J.E."/>
            <person name="Zhu G."/>
            <person name="Lancto C.A."/>
            <person name="Deng M."/>
            <person name="Liu C."/>
            <person name="Widmer G."/>
            <person name="Tzipori S."/>
            <person name="Buck G.A."/>
            <person name="Xu P."/>
            <person name="Bankier A.T."/>
            <person name="Dear P.H."/>
            <person name="Konfortov B.A."/>
            <person name="Spriggs H.F."/>
            <person name="Iyer L."/>
            <person name="Anantharaman V."/>
            <person name="Aravind L."/>
            <person name="Kapur V."/>
        </authorList>
    </citation>
    <scope>NUCLEOTIDE SEQUENCE [LARGE SCALE GENOMIC DNA]</scope>
    <source>
        <strain evidence="14">Iowa II</strain>
    </source>
</reference>
<dbReference type="KEGG" id="cpv:cgd1_1680"/>
<dbReference type="AlphaFoldDB" id="Q5CSQ9"/>
<dbReference type="FunFam" id="3.30.830.10:FF:000012">
    <property type="entry name" value="Protease 3"/>
    <property type="match status" value="1"/>
</dbReference>